<reference evidence="1 2" key="1">
    <citation type="submission" date="2023-05" db="EMBL/GenBank/DDBJ databases">
        <title>A 100% complete, gapless, phased diploid assembly of the Scenedesmus obliquus UTEX 3031 genome.</title>
        <authorList>
            <person name="Biondi T.C."/>
            <person name="Hanschen E.R."/>
            <person name="Kwon T."/>
            <person name="Eng W."/>
            <person name="Kruse C.P.S."/>
            <person name="Koehler S.I."/>
            <person name="Kunde Y."/>
            <person name="Gleasner C.D."/>
            <person name="You Mak K.T."/>
            <person name="Polle J."/>
            <person name="Hovde B.T."/>
            <person name="Starkenburg S.R."/>
        </authorList>
    </citation>
    <scope>NUCLEOTIDE SEQUENCE [LARGE SCALE GENOMIC DNA]</scope>
    <source>
        <strain evidence="1 2">DOE0152z</strain>
    </source>
</reference>
<evidence type="ECO:0000313" key="1">
    <source>
        <dbReference type="EMBL" id="WIA14461.1"/>
    </source>
</evidence>
<accession>A0ABY8U3E8</accession>
<gene>
    <name evidence="1" type="ORF">OEZ85_002986</name>
</gene>
<sequence length="177" mass="18738">MQTLNTKLSAALPLHVPSSRAGDNVGFLTDSQVDKKRKKGNFKRSHDGHVALLNRFSKQWTDVKCDLQVPGLLLLREASGQVFYLGYGGLKQVDLSDDQVVAAVAADDWENNMTLVQAETAAGGVEALEVTREDFYSLVSLVSSEDWTAARSGTSLSKAPGTAAAAAAGAAAAGKMR</sequence>
<keyword evidence="2" id="KW-1185">Reference proteome</keyword>
<evidence type="ECO:0000313" key="2">
    <source>
        <dbReference type="Proteomes" id="UP001244341"/>
    </source>
</evidence>
<dbReference type="Proteomes" id="UP001244341">
    <property type="component" value="Chromosome 5b"/>
</dbReference>
<dbReference type="EMBL" id="CP126212">
    <property type="protein sequence ID" value="WIA14461.1"/>
    <property type="molecule type" value="Genomic_DNA"/>
</dbReference>
<organism evidence="1 2">
    <name type="scientific">Tetradesmus obliquus</name>
    <name type="common">Green alga</name>
    <name type="synonym">Acutodesmus obliquus</name>
    <dbReference type="NCBI Taxonomy" id="3088"/>
    <lineage>
        <taxon>Eukaryota</taxon>
        <taxon>Viridiplantae</taxon>
        <taxon>Chlorophyta</taxon>
        <taxon>core chlorophytes</taxon>
        <taxon>Chlorophyceae</taxon>
        <taxon>CS clade</taxon>
        <taxon>Sphaeropleales</taxon>
        <taxon>Scenedesmaceae</taxon>
        <taxon>Tetradesmus</taxon>
    </lineage>
</organism>
<proteinExistence type="predicted"/>
<evidence type="ECO:0008006" key="3">
    <source>
        <dbReference type="Google" id="ProtNLM"/>
    </source>
</evidence>
<name>A0ABY8U3E8_TETOB</name>
<protein>
    <recommendedName>
        <fullName evidence="3">Cyclic nucleotide-binding domain-containing protein</fullName>
    </recommendedName>
</protein>